<name>A0A7S3ZL30_9STRA</name>
<reference evidence="4" key="2">
    <citation type="submission" date="2021-11" db="EMBL/GenBank/DDBJ databases">
        <authorList>
            <consortium name="Genoscope - CEA"/>
            <person name="William W."/>
        </authorList>
    </citation>
    <scope>NUCLEOTIDE SEQUENCE</scope>
</reference>
<feature type="region of interest" description="Disordered" evidence="1">
    <location>
        <begin position="56"/>
        <end position="81"/>
    </location>
</feature>
<proteinExistence type="predicted"/>
<evidence type="ECO:0000256" key="2">
    <source>
        <dbReference type="SAM" id="SignalP"/>
    </source>
</evidence>
<evidence type="ECO:0000313" key="4">
    <source>
        <dbReference type="EMBL" id="CAH0365663.1"/>
    </source>
</evidence>
<gene>
    <name evidence="3" type="ORF">PCAL00307_LOCUS2120</name>
    <name evidence="4" type="ORF">PECAL_1P21130</name>
</gene>
<evidence type="ECO:0000313" key="3">
    <source>
        <dbReference type="EMBL" id="CAE0686686.1"/>
    </source>
</evidence>
<dbReference type="EMBL" id="CAKKNE010000001">
    <property type="protein sequence ID" value="CAH0365663.1"/>
    <property type="molecule type" value="Genomic_DNA"/>
</dbReference>
<feature type="signal peptide" evidence="2">
    <location>
        <begin position="1"/>
        <end position="15"/>
    </location>
</feature>
<dbReference type="AlphaFoldDB" id="A0A7S3ZL30"/>
<accession>A0A7S3ZL30</accession>
<reference evidence="3" key="1">
    <citation type="submission" date="2021-01" db="EMBL/GenBank/DDBJ databases">
        <authorList>
            <person name="Corre E."/>
            <person name="Pelletier E."/>
            <person name="Niang G."/>
            <person name="Scheremetjew M."/>
            <person name="Finn R."/>
            <person name="Kale V."/>
            <person name="Holt S."/>
            <person name="Cochrane G."/>
            <person name="Meng A."/>
            <person name="Brown T."/>
            <person name="Cohen L."/>
        </authorList>
    </citation>
    <scope>NUCLEOTIDE SEQUENCE</scope>
    <source>
        <strain evidence="3">CCMP1756</strain>
    </source>
</reference>
<protein>
    <submittedName>
        <fullName evidence="3">Uncharacterized protein</fullName>
    </submittedName>
</protein>
<feature type="chain" id="PRO_5036212211" evidence="2">
    <location>
        <begin position="16"/>
        <end position="580"/>
    </location>
</feature>
<dbReference type="Proteomes" id="UP000789595">
    <property type="component" value="Unassembled WGS sequence"/>
</dbReference>
<evidence type="ECO:0000256" key="1">
    <source>
        <dbReference type="SAM" id="MobiDB-lite"/>
    </source>
</evidence>
<dbReference type="EMBL" id="HBIW01002511">
    <property type="protein sequence ID" value="CAE0686686.1"/>
    <property type="molecule type" value="Transcribed_RNA"/>
</dbReference>
<evidence type="ECO:0000313" key="5">
    <source>
        <dbReference type="Proteomes" id="UP000789595"/>
    </source>
</evidence>
<keyword evidence="5" id="KW-1185">Reference proteome</keyword>
<keyword evidence="2" id="KW-0732">Signal</keyword>
<organism evidence="3">
    <name type="scientific">Pelagomonas calceolata</name>
    <dbReference type="NCBI Taxonomy" id="35677"/>
    <lineage>
        <taxon>Eukaryota</taxon>
        <taxon>Sar</taxon>
        <taxon>Stramenopiles</taxon>
        <taxon>Ochrophyta</taxon>
        <taxon>Pelagophyceae</taxon>
        <taxon>Pelagomonadales</taxon>
        <taxon>Pelagomonadaceae</taxon>
        <taxon>Pelagomonas</taxon>
    </lineage>
</organism>
<sequence length="580" mass="63026">MRALLALTALAPALALMKPPTNPLLDDAKQLLGNAGKFAQKKVATTLEDLAALPEKTKKDAQSARLKRASQSRQKAPDQLSAEQIAKYEALGLSYEDGAWKRSTKRHEAYNEENDISIYARTAEPDVYDVERWQDDAAAEFEDEFIVDQYMPRRKRRFVPKQAVAEEEVEVSEDLTRLGFRNDNGKWSRTAPRTGARTVVIEGSRGRTLEVKATTETDLHAISRLEYILTWSQLETPQNIWDASLRIARDPSFVFVWAAATARLGLLFSQQYGLDDFFSTEQLTLDASPEILVAGSIFVLAAYARKAHWSGSSGPLTVGALERSIADGWFTGFSRAPDTPQGRKENGLPYAMVASLLTLLAAAPRVEILHHYLQNRLEADIAAAMPLFIVEDQTLCALAVSALAIVGCGGVAGAMEYFSLNWARPPPTFSDEKNAIADALETDALSARTLEARADKCDAQRDGPAVKKCYDQAAQRALDEGEAFERVADAWLMHFHDTSTADVEVDDRARETKSYPAVAAAFVSGASAAAAYAAGGLAAPLALHAAGSVVDAIIPTPADVLKPKKATFDVDAVLPKTATP</sequence>